<dbReference type="EMBL" id="JAHZSS010000001">
    <property type="protein sequence ID" value="MBW8189618.1"/>
    <property type="molecule type" value="Genomic_DNA"/>
</dbReference>
<evidence type="ECO:0000256" key="3">
    <source>
        <dbReference type="ARBA" id="ARBA00022723"/>
    </source>
</evidence>
<gene>
    <name evidence="9" type="ORF">K0504_01105</name>
</gene>
<keyword evidence="1" id="KW-0813">Transport</keyword>
<dbReference type="InterPro" id="IPR036909">
    <property type="entry name" value="Cyt_c-like_dom_sf"/>
</dbReference>
<dbReference type="Gene3D" id="1.10.760.10">
    <property type="entry name" value="Cytochrome c-like domain"/>
    <property type="match status" value="1"/>
</dbReference>
<comment type="caution">
    <text evidence="9">The sequence shown here is derived from an EMBL/GenBank/DDBJ whole genome shotgun (WGS) entry which is preliminary data.</text>
</comment>
<feature type="domain" description="Cytochrome c" evidence="8">
    <location>
        <begin position="22"/>
        <end position="105"/>
    </location>
</feature>
<evidence type="ECO:0000259" key="8">
    <source>
        <dbReference type="PROSITE" id="PS51007"/>
    </source>
</evidence>
<feature type="signal peptide" evidence="7">
    <location>
        <begin position="1"/>
        <end position="21"/>
    </location>
</feature>
<dbReference type="RefSeq" id="WP_220102293.1">
    <property type="nucleotide sequence ID" value="NZ_JAHZSS010000001.1"/>
</dbReference>
<dbReference type="InterPro" id="IPR050597">
    <property type="entry name" value="Cytochrome_c_Oxidase_Subunit"/>
</dbReference>
<evidence type="ECO:0000313" key="10">
    <source>
        <dbReference type="Proteomes" id="UP001166251"/>
    </source>
</evidence>
<keyword evidence="3 6" id="KW-0479">Metal-binding</keyword>
<evidence type="ECO:0000256" key="2">
    <source>
        <dbReference type="ARBA" id="ARBA00022617"/>
    </source>
</evidence>
<dbReference type="PANTHER" id="PTHR33751:SF9">
    <property type="entry name" value="CYTOCHROME C4"/>
    <property type="match status" value="1"/>
</dbReference>
<organism evidence="9 10">
    <name type="scientific">Neiella holothuriorum</name>
    <dbReference type="NCBI Taxonomy" id="2870530"/>
    <lineage>
        <taxon>Bacteria</taxon>
        <taxon>Pseudomonadati</taxon>
        <taxon>Pseudomonadota</taxon>
        <taxon>Gammaproteobacteria</taxon>
        <taxon>Alteromonadales</taxon>
        <taxon>Echinimonadaceae</taxon>
        <taxon>Neiella</taxon>
    </lineage>
</organism>
<protein>
    <submittedName>
        <fullName evidence="9">Cytochrome c</fullName>
    </submittedName>
</protein>
<dbReference type="InterPro" id="IPR009056">
    <property type="entry name" value="Cyt_c-like_dom"/>
</dbReference>
<evidence type="ECO:0000256" key="1">
    <source>
        <dbReference type="ARBA" id="ARBA00022448"/>
    </source>
</evidence>
<evidence type="ECO:0000313" key="9">
    <source>
        <dbReference type="EMBL" id="MBW8189618.1"/>
    </source>
</evidence>
<evidence type="ECO:0000256" key="7">
    <source>
        <dbReference type="SAM" id="SignalP"/>
    </source>
</evidence>
<dbReference type="Proteomes" id="UP001166251">
    <property type="component" value="Unassembled WGS sequence"/>
</dbReference>
<name>A0ABS7EBB0_9GAMM</name>
<keyword evidence="4" id="KW-0249">Electron transport</keyword>
<evidence type="ECO:0000256" key="5">
    <source>
        <dbReference type="ARBA" id="ARBA00023004"/>
    </source>
</evidence>
<dbReference type="SUPFAM" id="SSF46626">
    <property type="entry name" value="Cytochrome c"/>
    <property type="match status" value="1"/>
</dbReference>
<keyword evidence="7" id="KW-0732">Signal</keyword>
<feature type="chain" id="PRO_5046111745" evidence="7">
    <location>
        <begin position="22"/>
        <end position="105"/>
    </location>
</feature>
<keyword evidence="10" id="KW-1185">Reference proteome</keyword>
<dbReference type="PANTHER" id="PTHR33751">
    <property type="entry name" value="CBB3-TYPE CYTOCHROME C OXIDASE SUBUNIT FIXP"/>
    <property type="match status" value="1"/>
</dbReference>
<proteinExistence type="predicted"/>
<sequence length="105" mass="11077">MKKMSIGLALATVMLASPAIAGDVAKGKSIAETICVACHNPVTGEGNMEIYPNIGGQKETYLKSSIKAYKDGQRSSPMAGIMKGMVMDLSDEDIDNVSAYFASLK</sequence>
<evidence type="ECO:0000256" key="4">
    <source>
        <dbReference type="ARBA" id="ARBA00022982"/>
    </source>
</evidence>
<accession>A0ABS7EBB0</accession>
<dbReference type="PROSITE" id="PS51007">
    <property type="entry name" value="CYTC"/>
    <property type="match status" value="1"/>
</dbReference>
<keyword evidence="5 6" id="KW-0408">Iron</keyword>
<evidence type="ECO:0000256" key="6">
    <source>
        <dbReference type="PROSITE-ProRule" id="PRU00433"/>
    </source>
</evidence>
<keyword evidence="2 6" id="KW-0349">Heme</keyword>
<reference evidence="9" key="1">
    <citation type="submission" date="2021-07" db="EMBL/GenBank/DDBJ databases">
        <title>Neiella marina sp. nov., isolated from the intestinal content of sea cucumber Apostichopus japonicus.</title>
        <authorList>
            <person name="Bai X."/>
        </authorList>
    </citation>
    <scope>NUCLEOTIDE SEQUENCE</scope>
    <source>
        <strain evidence="9">126</strain>
    </source>
</reference>
<dbReference type="Pfam" id="PF00034">
    <property type="entry name" value="Cytochrom_C"/>
    <property type="match status" value="1"/>
</dbReference>